<organism evidence="1 2">
    <name type="scientific">Penicillium flavigenum</name>
    <dbReference type="NCBI Taxonomy" id="254877"/>
    <lineage>
        <taxon>Eukaryota</taxon>
        <taxon>Fungi</taxon>
        <taxon>Dikarya</taxon>
        <taxon>Ascomycota</taxon>
        <taxon>Pezizomycotina</taxon>
        <taxon>Eurotiomycetes</taxon>
        <taxon>Eurotiomycetidae</taxon>
        <taxon>Eurotiales</taxon>
        <taxon>Aspergillaceae</taxon>
        <taxon>Penicillium</taxon>
    </lineage>
</organism>
<protein>
    <submittedName>
        <fullName evidence="1">Uncharacterized protein</fullName>
    </submittedName>
</protein>
<evidence type="ECO:0000313" key="1">
    <source>
        <dbReference type="EMBL" id="OQE21493.1"/>
    </source>
</evidence>
<keyword evidence="2" id="KW-1185">Reference proteome</keyword>
<dbReference type="EMBL" id="MLQL01000014">
    <property type="protein sequence ID" value="OQE21493.1"/>
    <property type="molecule type" value="Genomic_DNA"/>
</dbReference>
<evidence type="ECO:0000313" key="2">
    <source>
        <dbReference type="Proteomes" id="UP000191342"/>
    </source>
</evidence>
<sequence>MPLEDQSIVRYLEDFTSLGYQVWSVPILNGPLKLAHDKGTLPTNRLDFDEEVIGNPKQAKGYRNG</sequence>
<reference evidence="2" key="1">
    <citation type="journal article" date="2017" name="Nat. Microbiol.">
        <title>Global analysis of biosynthetic gene clusters reveals vast potential of secondary metabolite production in Penicillium species.</title>
        <authorList>
            <person name="Nielsen J.C."/>
            <person name="Grijseels S."/>
            <person name="Prigent S."/>
            <person name="Ji B."/>
            <person name="Dainat J."/>
            <person name="Nielsen K.F."/>
            <person name="Frisvad J.C."/>
            <person name="Workman M."/>
            <person name="Nielsen J."/>
        </authorList>
    </citation>
    <scope>NUCLEOTIDE SEQUENCE [LARGE SCALE GENOMIC DNA]</scope>
    <source>
        <strain evidence="2">IBT 14082</strain>
    </source>
</reference>
<gene>
    <name evidence="1" type="ORF">PENFLA_c014G10772</name>
</gene>
<dbReference type="AlphaFoldDB" id="A0A1V6T6X6"/>
<accession>A0A1V6T6X6</accession>
<comment type="caution">
    <text evidence="1">The sequence shown here is derived from an EMBL/GenBank/DDBJ whole genome shotgun (WGS) entry which is preliminary data.</text>
</comment>
<proteinExistence type="predicted"/>
<dbReference type="Proteomes" id="UP000191342">
    <property type="component" value="Unassembled WGS sequence"/>
</dbReference>
<name>A0A1V6T6X6_9EURO</name>